<dbReference type="Pfam" id="PF07714">
    <property type="entry name" value="PK_Tyr_Ser-Thr"/>
    <property type="match status" value="1"/>
</dbReference>
<dbReference type="Gene3D" id="1.10.510.10">
    <property type="entry name" value="Transferase(Phosphotransferase) domain 1"/>
    <property type="match status" value="1"/>
</dbReference>
<organism evidence="15 16">
    <name type="scientific">Paludisphaera borealis</name>
    <dbReference type="NCBI Taxonomy" id="1387353"/>
    <lineage>
        <taxon>Bacteria</taxon>
        <taxon>Pseudomonadati</taxon>
        <taxon>Planctomycetota</taxon>
        <taxon>Planctomycetia</taxon>
        <taxon>Isosphaerales</taxon>
        <taxon>Isosphaeraceae</taxon>
        <taxon>Paludisphaera</taxon>
    </lineage>
</organism>
<keyword evidence="16" id="KW-1185">Reference proteome</keyword>
<proteinExistence type="inferred from homology"/>
<dbReference type="CDD" id="cd14014">
    <property type="entry name" value="STKc_PknB_like"/>
    <property type="match status" value="1"/>
</dbReference>
<evidence type="ECO:0000256" key="12">
    <source>
        <dbReference type="PROSITE-ProRule" id="PRU10141"/>
    </source>
</evidence>
<feature type="repeat" description="WD" evidence="11">
    <location>
        <begin position="1303"/>
        <end position="1328"/>
    </location>
</feature>
<feature type="domain" description="Protein kinase" evidence="14">
    <location>
        <begin position="94"/>
        <end position="468"/>
    </location>
</feature>
<keyword evidence="10" id="KW-0206">Cytoskeleton</keyword>
<dbReference type="STRING" id="1387353.BSF38_03684"/>
<evidence type="ECO:0000256" key="1">
    <source>
        <dbReference type="ARBA" id="ARBA00004300"/>
    </source>
</evidence>
<dbReference type="SUPFAM" id="SSF56112">
    <property type="entry name" value="Protein kinase-like (PK-like)"/>
    <property type="match status" value="1"/>
</dbReference>
<dbReference type="RefSeq" id="WP_076348005.1">
    <property type="nucleotide sequence ID" value="NZ_CP019082.1"/>
</dbReference>
<dbReference type="PANTHER" id="PTHR43289">
    <property type="entry name" value="MITOGEN-ACTIVATED PROTEIN KINASE KINASE KINASE 20-RELATED"/>
    <property type="match status" value="1"/>
</dbReference>
<feature type="compositionally biased region" description="Low complexity" evidence="13">
    <location>
        <begin position="268"/>
        <end position="284"/>
    </location>
</feature>
<feature type="compositionally biased region" description="Pro residues" evidence="13">
    <location>
        <begin position="668"/>
        <end position="682"/>
    </location>
</feature>
<evidence type="ECO:0000313" key="15">
    <source>
        <dbReference type="EMBL" id="APW62152.1"/>
    </source>
</evidence>
<comment type="similarity">
    <text evidence="3">Belongs to the protein kinase superfamily. NEK Ser/Thr protein kinase family. NIMA subfamily.</text>
</comment>
<dbReference type="PROSITE" id="PS50082">
    <property type="entry name" value="WD_REPEATS_2"/>
    <property type="match status" value="1"/>
</dbReference>
<dbReference type="Pfam" id="PF00400">
    <property type="entry name" value="WD40"/>
    <property type="match status" value="2"/>
</dbReference>
<dbReference type="PROSITE" id="PS00108">
    <property type="entry name" value="PROTEIN_KINASE_ST"/>
    <property type="match status" value="1"/>
</dbReference>
<evidence type="ECO:0000256" key="13">
    <source>
        <dbReference type="SAM" id="MobiDB-lite"/>
    </source>
</evidence>
<feature type="region of interest" description="Disordered" evidence="13">
    <location>
        <begin position="520"/>
        <end position="541"/>
    </location>
</feature>
<evidence type="ECO:0000256" key="11">
    <source>
        <dbReference type="PROSITE-ProRule" id="PRU00221"/>
    </source>
</evidence>
<evidence type="ECO:0000313" key="16">
    <source>
        <dbReference type="Proteomes" id="UP000186309"/>
    </source>
</evidence>
<dbReference type="SUPFAM" id="SSF69304">
    <property type="entry name" value="Tricorn protease N-terminal domain"/>
    <property type="match status" value="1"/>
</dbReference>
<keyword evidence="10" id="KW-0963">Cytoplasm</keyword>
<keyword evidence="8 15" id="KW-0418">Kinase</keyword>
<feature type="compositionally biased region" description="Basic and acidic residues" evidence="13">
    <location>
        <begin position="532"/>
        <end position="541"/>
    </location>
</feature>
<evidence type="ECO:0000256" key="6">
    <source>
        <dbReference type="ARBA" id="ARBA00022679"/>
    </source>
</evidence>
<dbReference type="SMART" id="SM00220">
    <property type="entry name" value="S_TKc"/>
    <property type="match status" value="1"/>
</dbReference>
<evidence type="ECO:0000256" key="3">
    <source>
        <dbReference type="ARBA" id="ARBA00010886"/>
    </source>
</evidence>
<name>A0A1U7CT99_9BACT</name>
<dbReference type="InterPro" id="IPR017441">
    <property type="entry name" value="Protein_kinase_ATP_BS"/>
</dbReference>
<feature type="region of interest" description="Disordered" evidence="13">
    <location>
        <begin position="268"/>
        <end position="301"/>
    </location>
</feature>
<evidence type="ECO:0000256" key="4">
    <source>
        <dbReference type="ARBA" id="ARBA00012513"/>
    </source>
</evidence>
<sequence length="1390" mass="149227">MGQRVDETADLTQGGDDERLGEAIEHYLAMVEQGDAPAPEIYAARYPDLQEDIQAALEGLELVNGLVGHGSGSGSSYGQGPGRNIESGRRIAGYRVVRELGRGGMGTVYEAVHVGLDRPVALKVLGTHAAPDSSARRRFLNEARTAAALHHTHIVPVFDVGQVGGLCYYAMQRIEGSGLDRVIRRRRQLRGLGGAGGRNSDSGDVGSQVSSRLNRMWIRVSGSLAWGRSRPIPTDGARELALPQKYQERLSDSTTSWTKSGGLATSRSLGGLLSASAPRSSLPGPRRRDDDDAPSFDPPRGSAYHRWVAEVGLQAAEALAHAHHHGVIHRDVKPSNLLIDADGTIWVADFGLARRLADPGLTHHDSLLGTPRYMSPEQGRTGVIDGRTDVYSLGATLYELLTLRPPFDGSSAAELLDQIAGREPVPPRAIDRRIPRDLETIVLKTLAKRPVDRYASAAALGEDLARFLNREPVRARRISPVGRMWRVARRHPGITTVSAVASVLVLSIAAYAYNRVRNERDQARNSRNTAVAEREKTEAAERETRAAMRTMLWRHAALVRHTSEPDRRAKGLDLLKQASALEPEPDLKAQLRDEAAEFLVLRDIERRAKLPTGPIRDLVFDAENARLSVLSTDGEELSLWDVNQERPLEKITLLHGAKPRVGTQAAAPAPPPAAASPSPGPTPTAAEPGSQASSTASRAGPTNRGPGGSRRSWGDQLAPAGAYLAVVPPDGQSALLINGATGATVRELIRPDRRVLSVFGEPTGKRLVTIDVEDDAMPGPGFRAGPFADGPPFGRAGFQIVLWNLEHADSTPTVLDHARPELRPMSFPIPLVALGADGKTVAFAIHGSTTVKMFSADDGRALKPVESQAEVKALAVGAGGRLATASGGTIQLWNVATGEFLSSFSSTQSLVTRLQFNPRGTMLATSGGFGTQVELWDLVARKLAAVLPNLEMVLDFGFSADGKTLVVGGRGVTTSFWKIDEPSARVQISGFDSGPTSLAFRDDGLLAISDGLGETWLWCDSRIPEHETASLRNVTARSDRRADHDPDSDPAAPRGRNRAATLAFDARGDLVAHDARGLKIWPARPKAACEPSRLDLSRLQGENRFWPPPLARSGDGRALALAHGRSVFVWDSEHPGRVVPVVRTDEPAVEPANPWDFPPSSFPRGRGARSSSGPGAPRALTTIPGGGPPSPGAGSGPGGPHSPRFQALQIASAGDRLYLIDETRRVQAWKLQPATSEPIEAERLPWNGALPEQVVSIALRPDGRLLALGDRTGEITLIDTERLAVVGWLRAKVVDPAEPEGWITVLTFSPDGRQLAAGTQHGSIHLWSSAPSSFHYAYQYRLPSQCGHISSLVFDATGRRLAGSGGTEPLAEVWNLETFGSELRRLDLAD</sequence>
<feature type="region of interest" description="Disordered" evidence="13">
    <location>
        <begin position="661"/>
        <end position="715"/>
    </location>
</feature>
<keyword evidence="5" id="KW-0723">Serine/threonine-protein kinase</keyword>
<feature type="region of interest" description="Disordered" evidence="13">
    <location>
        <begin position="1143"/>
        <end position="1205"/>
    </location>
</feature>
<dbReference type="Gene3D" id="3.30.200.20">
    <property type="entry name" value="Phosphorylase Kinase, domain 1"/>
    <property type="match status" value="1"/>
</dbReference>
<dbReference type="PROSITE" id="PS00107">
    <property type="entry name" value="PROTEIN_KINASE_ATP"/>
    <property type="match status" value="1"/>
</dbReference>
<dbReference type="Gene3D" id="2.130.10.10">
    <property type="entry name" value="YVTN repeat-like/Quinoprotein amine dehydrogenase"/>
    <property type="match status" value="2"/>
</dbReference>
<evidence type="ECO:0000256" key="9">
    <source>
        <dbReference type="ARBA" id="ARBA00022840"/>
    </source>
</evidence>
<reference evidence="16" key="1">
    <citation type="submission" date="2016-12" db="EMBL/GenBank/DDBJ databases">
        <title>Comparative genomics of four Isosphaeraceae planctomycetes: a common pool of plasmids and glycoside hydrolase genes.</title>
        <authorList>
            <person name="Ivanova A."/>
        </authorList>
    </citation>
    <scope>NUCLEOTIDE SEQUENCE [LARGE SCALE GENOMIC DNA]</scope>
    <source>
        <strain evidence="16">PX4</strain>
    </source>
</reference>
<dbReference type="InterPro" id="IPR015943">
    <property type="entry name" value="WD40/YVTN_repeat-like_dom_sf"/>
</dbReference>
<dbReference type="FunFam" id="1.10.510.10:FF:000021">
    <property type="entry name" value="Serine/threonine protein kinase"/>
    <property type="match status" value="1"/>
</dbReference>
<comment type="subcellular location">
    <subcellularLocation>
        <location evidence="1">Cytoplasm</location>
        <location evidence="1">Cytoskeleton</location>
        <location evidence="1">Microtubule organizing center</location>
        <location evidence="1">Centrosome</location>
    </subcellularLocation>
    <subcellularLocation>
        <location evidence="2">Cytoplasm</location>
        <location evidence="2">Cytoskeleton</location>
        <location evidence="2">Spindle pole</location>
    </subcellularLocation>
</comment>
<dbReference type="InterPro" id="IPR001245">
    <property type="entry name" value="Ser-Thr/Tyr_kinase_cat_dom"/>
</dbReference>
<dbReference type="SMART" id="SM00320">
    <property type="entry name" value="WD40"/>
    <property type="match status" value="8"/>
</dbReference>
<dbReference type="OrthoDB" id="232393at2"/>
<evidence type="ECO:0000259" key="14">
    <source>
        <dbReference type="PROSITE" id="PS50011"/>
    </source>
</evidence>
<evidence type="ECO:0000256" key="2">
    <source>
        <dbReference type="ARBA" id="ARBA00004647"/>
    </source>
</evidence>
<dbReference type="InterPro" id="IPR000719">
    <property type="entry name" value="Prot_kinase_dom"/>
</dbReference>
<dbReference type="GO" id="GO:0004674">
    <property type="term" value="F:protein serine/threonine kinase activity"/>
    <property type="evidence" value="ECO:0007669"/>
    <property type="project" value="UniProtKB-KW"/>
</dbReference>
<evidence type="ECO:0000256" key="7">
    <source>
        <dbReference type="ARBA" id="ARBA00022741"/>
    </source>
</evidence>
<dbReference type="PROSITE" id="PS50011">
    <property type="entry name" value="PROTEIN_KINASE_DOM"/>
    <property type="match status" value="1"/>
</dbReference>
<accession>A0A1U7CT99</accession>
<keyword evidence="7 12" id="KW-0547">Nucleotide-binding</keyword>
<dbReference type="KEGG" id="pbor:BSF38_03684"/>
<dbReference type="Proteomes" id="UP000186309">
    <property type="component" value="Chromosome"/>
</dbReference>
<dbReference type="InterPro" id="IPR036322">
    <property type="entry name" value="WD40_repeat_dom_sf"/>
</dbReference>
<feature type="binding site" evidence="12">
    <location>
        <position position="123"/>
    </location>
    <ligand>
        <name>ATP</name>
        <dbReference type="ChEBI" id="CHEBI:30616"/>
    </ligand>
</feature>
<evidence type="ECO:0000256" key="5">
    <source>
        <dbReference type="ARBA" id="ARBA00022527"/>
    </source>
</evidence>
<dbReference type="EC" id="2.7.11.1" evidence="4"/>
<dbReference type="PANTHER" id="PTHR43289:SF34">
    <property type="entry name" value="SERINE_THREONINE-PROTEIN KINASE YBDM-RELATED"/>
    <property type="match status" value="1"/>
</dbReference>
<feature type="region of interest" description="Disordered" evidence="13">
    <location>
        <begin position="1030"/>
        <end position="1057"/>
    </location>
</feature>
<protein>
    <recommendedName>
        <fullName evidence="4">non-specific serine/threonine protein kinase</fullName>
        <ecNumber evidence="4">2.7.11.1</ecNumber>
    </recommendedName>
</protein>
<feature type="compositionally biased region" description="Basic and acidic residues" evidence="13">
    <location>
        <begin position="1037"/>
        <end position="1047"/>
    </location>
</feature>
<dbReference type="GO" id="GO:0005524">
    <property type="term" value="F:ATP binding"/>
    <property type="evidence" value="ECO:0007669"/>
    <property type="project" value="UniProtKB-UniRule"/>
</dbReference>
<gene>
    <name evidence="15" type="primary">pknB_16</name>
    <name evidence="15" type="ORF">BSF38_03684</name>
</gene>
<feature type="compositionally biased region" description="Low complexity" evidence="13">
    <location>
        <begin position="1162"/>
        <end position="1179"/>
    </location>
</feature>
<dbReference type="InterPro" id="IPR001680">
    <property type="entry name" value="WD40_rpt"/>
</dbReference>
<dbReference type="GO" id="GO:0005813">
    <property type="term" value="C:centrosome"/>
    <property type="evidence" value="ECO:0007669"/>
    <property type="project" value="UniProtKB-SubCell"/>
</dbReference>
<dbReference type="GO" id="GO:0000922">
    <property type="term" value="C:spindle pole"/>
    <property type="evidence" value="ECO:0007669"/>
    <property type="project" value="UniProtKB-SubCell"/>
</dbReference>
<dbReference type="InterPro" id="IPR011009">
    <property type="entry name" value="Kinase-like_dom_sf"/>
</dbReference>
<dbReference type="EMBL" id="CP019082">
    <property type="protein sequence ID" value="APW62152.1"/>
    <property type="molecule type" value="Genomic_DNA"/>
</dbReference>
<evidence type="ECO:0000256" key="8">
    <source>
        <dbReference type="ARBA" id="ARBA00022777"/>
    </source>
</evidence>
<keyword evidence="9 12" id="KW-0067">ATP-binding</keyword>
<keyword evidence="6 15" id="KW-0808">Transferase</keyword>
<keyword evidence="11" id="KW-0853">WD repeat</keyword>
<evidence type="ECO:0000256" key="10">
    <source>
        <dbReference type="ARBA" id="ARBA00023212"/>
    </source>
</evidence>
<dbReference type="SUPFAM" id="SSF50978">
    <property type="entry name" value="WD40 repeat-like"/>
    <property type="match status" value="1"/>
</dbReference>
<dbReference type="InterPro" id="IPR008271">
    <property type="entry name" value="Ser/Thr_kinase_AS"/>
</dbReference>